<dbReference type="Pfam" id="PF08282">
    <property type="entry name" value="Hydrolase_3"/>
    <property type="match status" value="1"/>
</dbReference>
<dbReference type="RefSeq" id="WP_204654559.1">
    <property type="nucleotide sequence ID" value="NZ_JAFBFD010000030.1"/>
</dbReference>
<dbReference type="Gene3D" id="3.40.50.1000">
    <property type="entry name" value="HAD superfamily/HAD-like"/>
    <property type="match status" value="1"/>
</dbReference>
<dbReference type="NCBIfam" id="TIGR00099">
    <property type="entry name" value="Cof-subfamily"/>
    <property type="match status" value="1"/>
</dbReference>
<evidence type="ECO:0000313" key="2">
    <source>
        <dbReference type="Proteomes" id="UP001595969"/>
    </source>
</evidence>
<dbReference type="PANTHER" id="PTHR10000:SF25">
    <property type="entry name" value="PHOSPHATASE YKRA-RELATED"/>
    <property type="match status" value="1"/>
</dbReference>
<organism evidence="1 2">
    <name type="scientific">Enterococcus lemanii</name>
    <dbReference type="NCBI Taxonomy" id="1159752"/>
    <lineage>
        <taxon>Bacteria</taxon>
        <taxon>Bacillati</taxon>
        <taxon>Bacillota</taxon>
        <taxon>Bacilli</taxon>
        <taxon>Lactobacillales</taxon>
        <taxon>Enterococcaceae</taxon>
        <taxon>Enterococcus</taxon>
    </lineage>
</organism>
<reference evidence="2" key="1">
    <citation type="journal article" date="2019" name="Int. J. Syst. Evol. Microbiol.">
        <title>The Global Catalogue of Microorganisms (GCM) 10K type strain sequencing project: providing services to taxonomists for standard genome sequencing and annotation.</title>
        <authorList>
            <consortium name="The Broad Institute Genomics Platform"/>
            <consortium name="The Broad Institute Genome Sequencing Center for Infectious Disease"/>
            <person name="Wu L."/>
            <person name="Ma J."/>
        </authorList>
    </citation>
    <scope>NUCLEOTIDE SEQUENCE [LARGE SCALE GENOMIC DNA]</scope>
    <source>
        <strain evidence="2">CGMCC 1.19032</strain>
    </source>
</reference>
<sequence length="279" mass="31373">MIKAIFFDIDGTLLSSNGRVSKSTKEAIKKAQANGVLCGVSSGRGPSSLKRIVRDLDFDMFVTYNGQYVYTNDRVIYARSFDQMALAEIVSFANDKSRQLVFGAQQRIDGSLTMRIGDSAIVRRLIRFVPRRFPIRRVKLLLQKYSPNRRKNRYSNLAILNEPIYQCMMFGAEYETQKLIEALPHSDLQRSNPYTVDIVPKGGSKVRGIQFFLADTGINLSETMAFGDHLNDIEMLKVVGIGVAMGNGQEETKASADYITDSHDADGIEKALRYYKIID</sequence>
<dbReference type="Gene3D" id="3.30.1240.10">
    <property type="match status" value="1"/>
</dbReference>
<dbReference type="GO" id="GO:0016787">
    <property type="term" value="F:hydrolase activity"/>
    <property type="evidence" value="ECO:0007669"/>
    <property type="project" value="UniProtKB-KW"/>
</dbReference>
<dbReference type="InterPro" id="IPR036412">
    <property type="entry name" value="HAD-like_sf"/>
</dbReference>
<protein>
    <submittedName>
        <fullName evidence="1">Cof-type HAD-IIB family hydrolase</fullName>
    </submittedName>
</protein>
<dbReference type="Proteomes" id="UP001595969">
    <property type="component" value="Unassembled WGS sequence"/>
</dbReference>
<keyword evidence="2" id="KW-1185">Reference proteome</keyword>
<keyword evidence="1" id="KW-0378">Hydrolase</keyword>
<proteinExistence type="predicted"/>
<dbReference type="SFLD" id="SFLDG01140">
    <property type="entry name" value="C2.B:_Phosphomannomutase_and_P"/>
    <property type="match status" value="1"/>
</dbReference>
<dbReference type="PROSITE" id="PS01228">
    <property type="entry name" value="COF_1"/>
    <property type="match status" value="1"/>
</dbReference>
<dbReference type="InterPro" id="IPR006379">
    <property type="entry name" value="HAD-SF_hydro_IIB"/>
</dbReference>
<evidence type="ECO:0000313" key="1">
    <source>
        <dbReference type="EMBL" id="MFC4719123.1"/>
    </source>
</evidence>
<dbReference type="InterPro" id="IPR000150">
    <property type="entry name" value="Cof"/>
</dbReference>
<name>A0ABV9MWW0_9ENTE</name>
<comment type="caution">
    <text evidence="1">The sequence shown here is derived from an EMBL/GenBank/DDBJ whole genome shotgun (WGS) entry which is preliminary data.</text>
</comment>
<dbReference type="NCBIfam" id="TIGR01484">
    <property type="entry name" value="HAD-SF-IIB"/>
    <property type="match status" value="1"/>
</dbReference>
<accession>A0ABV9MWW0</accession>
<dbReference type="SUPFAM" id="SSF56784">
    <property type="entry name" value="HAD-like"/>
    <property type="match status" value="1"/>
</dbReference>
<gene>
    <name evidence="1" type="ORF">ACFO5I_05210</name>
</gene>
<dbReference type="EMBL" id="JBHSGS010000030">
    <property type="protein sequence ID" value="MFC4719123.1"/>
    <property type="molecule type" value="Genomic_DNA"/>
</dbReference>
<dbReference type="PANTHER" id="PTHR10000">
    <property type="entry name" value="PHOSPHOSERINE PHOSPHATASE"/>
    <property type="match status" value="1"/>
</dbReference>
<dbReference type="InterPro" id="IPR023214">
    <property type="entry name" value="HAD_sf"/>
</dbReference>
<dbReference type="SFLD" id="SFLDS00003">
    <property type="entry name" value="Haloacid_Dehalogenase"/>
    <property type="match status" value="1"/>
</dbReference>